<evidence type="ECO:0000313" key="1">
    <source>
        <dbReference type="EMBL" id="SJL16544.1"/>
    </source>
</evidence>
<organism evidence="1 2">
    <name type="scientific">Armillaria ostoyae</name>
    <name type="common">Armillaria root rot fungus</name>
    <dbReference type="NCBI Taxonomy" id="47428"/>
    <lineage>
        <taxon>Eukaryota</taxon>
        <taxon>Fungi</taxon>
        <taxon>Dikarya</taxon>
        <taxon>Basidiomycota</taxon>
        <taxon>Agaricomycotina</taxon>
        <taxon>Agaricomycetes</taxon>
        <taxon>Agaricomycetidae</taxon>
        <taxon>Agaricales</taxon>
        <taxon>Marasmiineae</taxon>
        <taxon>Physalacriaceae</taxon>
        <taxon>Armillaria</taxon>
    </lineage>
</organism>
<reference evidence="2" key="1">
    <citation type="journal article" date="2017" name="Nat. Ecol. Evol.">
        <title>Genome expansion and lineage-specific genetic innovations in the forest pathogenic fungi Armillaria.</title>
        <authorList>
            <person name="Sipos G."/>
            <person name="Prasanna A.N."/>
            <person name="Walter M.C."/>
            <person name="O'Connor E."/>
            <person name="Balint B."/>
            <person name="Krizsan K."/>
            <person name="Kiss B."/>
            <person name="Hess J."/>
            <person name="Varga T."/>
            <person name="Slot J."/>
            <person name="Riley R."/>
            <person name="Boka B."/>
            <person name="Rigling D."/>
            <person name="Barry K."/>
            <person name="Lee J."/>
            <person name="Mihaltcheva S."/>
            <person name="LaButti K."/>
            <person name="Lipzen A."/>
            <person name="Waldron R."/>
            <person name="Moloney N.M."/>
            <person name="Sperisen C."/>
            <person name="Kredics L."/>
            <person name="Vagvoelgyi C."/>
            <person name="Patrignani A."/>
            <person name="Fitzpatrick D."/>
            <person name="Nagy I."/>
            <person name="Doyle S."/>
            <person name="Anderson J.B."/>
            <person name="Grigoriev I.V."/>
            <person name="Gueldener U."/>
            <person name="Muensterkoetter M."/>
            <person name="Nagy L.G."/>
        </authorList>
    </citation>
    <scope>NUCLEOTIDE SEQUENCE [LARGE SCALE GENOMIC DNA]</scope>
    <source>
        <strain evidence="2">C18/9</strain>
    </source>
</reference>
<gene>
    <name evidence="1" type="ORF">ARMOST_20070</name>
</gene>
<dbReference type="Proteomes" id="UP000219338">
    <property type="component" value="Unassembled WGS sequence"/>
</dbReference>
<keyword evidence="2" id="KW-1185">Reference proteome</keyword>
<protein>
    <submittedName>
        <fullName evidence="1">Uncharacterized protein</fullName>
    </submittedName>
</protein>
<sequence>MFIVNETKVADVRMVFRRLATQVQTPYRGRLFSKKLAVKTRRSSNIGNPYGGYTSEKELRKMPMVLPGCGEVRGDHVVPRPCATAKWTRAAFSRHQVITTESLLSKGLRLVTSLFCCRN</sequence>
<dbReference type="AlphaFoldDB" id="A0A284S6A5"/>
<evidence type="ECO:0000313" key="2">
    <source>
        <dbReference type="Proteomes" id="UP000219338"/>
    </source>
</evidence>
<proteinExistence type="predicted"/>
<accession>A0A284S6A5</accession>
<name>A0A284S6A5_ARMOS</name>
<dbReference type="EMBL" id="FUEG01000035">
    <property type="protein sequence ID" value="SJL16544.1"/>
    <property type="molecule type" value="Genomic_DNA"/>
</dbReference>